<dbReference type="Gene3D" id="3.30.450.20">
    <property type="entry name" value="PAS domain"/>
    <property type="match status" value="1"/>
</dbReference>
<dbReference type="InterPro" id="IPR036388">
    <property type="entry name" value="WH-like_DNA-bd_sf"/>
</dbReference>
<dbReference type="CDD" id="cd06170">
    <property type="entry name" value="LuxR_C_like"/>
    <property type="match status" value="1"/>
</dbReference>
<sequence length="236" mass="26559">MSPHLVSLFNQLPGYWGCKDQNSVFVYANLAYAQLVGLESPDQCIGLSDHEIPSPTSRCAEDFRSQDIYVMEHRTSLKVLDIHPYPDGRWRAHIFIKTPWYNELGEVQGSIFYGQDLSDTAILEVGHWICRATGLSDDSMLSLKSPQTELPLKLSPRESEALFLLLYGKKPNYIAKVMNISIKTLESHVARLRAKFGAHTKAQLIDLALERGFGSQIPHTLLRKQISVALNTEYAA</sequence>
<dbReference type="PRINTS" id="PR00038">
    <property type="entry name" value="HTHLUXR"/>
</dbReference>
<dbReference type="OrthoDB" id="9016132at2"/>
<proteinExistence type="predicted"/>
<feature type="domain" description="HTH luxR-type" evidence="1">
    <location>
        <begin position="147"/>
        <end position="212"/>
    </location>
</feature>
<dbReference type="GO" id="GO:0006355">
    <property type="term" value="P:regulation of DNA-templated transcription"/>
    <property type="evidence" value="ECO:0007669"/>
    <property type="project" value="InterPro"/>
</dbReference>
<reference evidence="2 3" key="1">
    <citation type="submission" date="2014-10" db="EMBL/GenBank/DDBJ databases">
        <title>Genome sequencing of Vibrio sinaloensis T08.</title>
        <authorList>
            <person name="Chan K.-G."/>
            <person name="Mohamad N.I."/>
        </authorList>
    </citation>
    <scope>NUCLEOTIDE SEQUENCE [LARGE SCALE GENOMIC DNA]</scope>
    <source>
        <strain evidence="2 3">T08</strain>
    </source>
</reference>
<dbReference type="EMBL" id="JRWP01000004">
    <property type="protein sequence ID" value="KGY10071.1"/>
    <property type="molecule type" value="Genomic_DNA"/>
</dbReference>
<dbReference type="RefSeq" id="WP_038188190.1">
    <property type="nucleotide sequence ID" value="NZ_JRWP01000004.1"/>
</dbReference>
<dbReference type="InterPro" id="IPR016032">
    <property type="entry name" value="Sig_transdc_resp-reg_C-effctor"/>
</dbReference>
<protein>
    <submittedName>
        <fullName evidence="2">LuxR family transcriptional regulator</fullName>
    </submittedName>
</protein>
<name>A0A0A5I2N0_PHOS4</name>
<dbReference type="Pfam" id="PF08448">
    <property type="entry name" value="PAS_4"/>
    <property type="match status" value="1"/>
</dbReference>
<dbReference type="STRING" id="379097.SE23_06605"/>
<dbReference type="SUPFAM" id="SSF46894">
    <property type="entry name" value="C-terminal effector domain of the bipartite response regulators"/>
    <property type="match status" value="1"/>
</dbReference>
<comment type="caution">
    <text evidence="2">The sequence shown here is derived from an EMBL/GenBank/DDBJ whole genome shotgun (WGS) entry which is preliminary data.</text>
</comment>
<organism evidence="2 3">
    <name type="scientific">Photobacterium sp. (strain ATCC 43367)</name>
    <dbReference type="NCBI Taxonomy" id="379097"/>
    <lineage>
        <taxon>Bacteria</taxon>
        <taxon>Pseudomonadati</taxon>
        <taxon>Pseudomonadota</taxon>
        <taxon>Gammaproteobacteria</taxon>
        <taxon>Vibrionales</taxon>
        <taxon>Vibrionaceae</taxon>
        <taxon>Vibrio</taxon>
        <taxon>Vibrio oreintalis group</taxon>
    </lineage>
</organism>
<evidence type="ECO:0000259" key="1">
    <source>
        <dbReference type="PROSITE" id="PS50043"/>
    </source>
</evidence>
<dbReference type="InterPro" id="IPR000792">
    <property type="entry name" value="Tscrpt_reg_LuxR_C"/>
</dbReference>
<dbReference type="SUPFAM" id="SSF55785">
    <property type="entry name" value="PYP-like sensor domain (PAS domain)"/>
    <property type="match status" value="1"/>
</dbReference>
<dbReference type="PROSITE" id="PS50043">
    <property type="entry name" value="HTH_LUXR_2"/>
    <property type="match status" value="1"/>
</dbReference>
<evidence type="ECO:0000313" key="3">
    <source>
        <dbReference type="Proteomes" id="UP000030451"/>
    </source>
</evidence>
<dbReference type="InterPro" id="IPR013656">
    <property type="entry name" value="PAS_4"/>
</dbReference>
<accession>A0A0A5I2N0</accession>
<evidence type="ECO:0000313" key="2">
    <source>
        <dbReference type="EMBL" id="KGY10071.1"/>
    </source>
</evidence>
<dbReference type="Pfam" id="PF00196">
    <property type="entry name" value="GerE"/>
    <property type="match status" value="1"/>
</dbReference>
<dbReference type="GO" id="GO:0003677">
    <property type="term" value="F:DNA binding"/>
    <property type="evidence" value="ECO:0007669"/>
    <property type="project" value="InterPro"/>
</dbReference>
<dbReference type="Proteomes" id="UP000030451">
    <property type="component" value="Unassembled WGS sequence"/>
</dbReference>
<gene>
    <name evidence="2" type="ORF">NM06_03905</name>
</gene>
<dbReference type="InterPro" id="IPR035965">
    <property type="entry name" value="PAS-like_dom_sf"/>
</dbReference>
<dbReference type="Gene3D" id="1.10.10.10">
    <property type="entry name" value="Winged helix-like DNA-binding domain superfamily/Winged helix DNA-binding domain"/>
    <property type="match status" value="1"/>
</dbReference>
<dbReference type="AlphaFoldDB" id="A0A0A5I2N0"/>
<dbReference type="SMART" id="SM00421">
    <property type="entry name" value="HTH_LUXR"/>
    <property type="match status" value="1"/>
</dbReference>